<dbReference type="Proteomes" id="UP000314294">
    <property type="component" value="Unassembled WGS sequence"/>
</dbReference>
<organism evidence="2 3">
    <name type="scientific">Liparis tanakae</name>
    <name type="common">Tanaka's snailfish</name>
    <dbReference type="NCBI Taxonomy" id="230148"/>
    <lineage>
        <taxon>Eukaryota</taxon>
        <taxon>Metazoa</taxon>
        <taxon>Chordata</taxon>
        <taxon>Craniata</taxon>
        <taxon>Vertebrata</taxon>
        <taxon>Euteleostomi</taxon>
        <taxon>Actinopterygii</taxon>
        <taxon>Neopterygii</taxon>
        <taxon>Teleostei</taxon>
        <taxon>Neoteleostei</taxon>
        <taxon>Acanthomorphata</taxon>
        <taxon>Eupercaria</taxon>
        <taxon>Perciformes</taxon>
        <taxon>Cottioidei</taxon>
        <taxon>Cottales</taxon>
        <taxon>Liparidae</taxon>
        <taxon>Liparis</taxon>
    </lineage>
</organism>
<sequence length="84" mass="9008">MSFRPPAHASRRDAANAGRERAAARATPGSASHAAKVQSVHLEKRRKGDAHIHSSGGPSAQKGAAMRRERLSEAALCVMWLIVR</sequence>
<keyword evidence="3" id="KW-1185">Reference proteome</keyword>
<name>A0A4Z2JDB5_9TELE</name>
<comment type="caution">
    <text evidence="2">The sequence shown here is derived from an EMBL/GenBank/DDBJ whole genome shotgun (WGS) entry which is preliminary data.</text>
</comment>
<proteinExistence type="predicted"/>
<evidence type="ECO:0000313" key="2">
    <source>
        <dbReference type="EMBL" id="TNN88011.1"/>
    </source>
</evidence>
<protein>
    <submittedName>
        <fullName evidence="2">Uncharacterized protein</fullName>
    </submittedName>
</protein>
<gene>
    <name evidence="2" type="ORF">EYF80_001592</name>
</gene>
<feature type="region of interest" description="Disordered" evidence="1">
    <location>
        <begin position="1"/>
        <end position="68"/>
    </location>
</feature>
<accession>A0A4Z2JDB5</accession>
<feature type="compositionally biased region" description="Basic and acidic residues" evidence="1">
    <location>
        <begin position="10"/>
        <end position="23"/>
    </location>
</feature>
<reference evidence="2 3" key="1">
    <citation type="submission" date="2019-03" db="EMBL/GenBank/DDBJ databases">
        <title>First draft genome of Liparis tanakae, snailfish: a comprehensive survey of snailfish specific genes.</title>
        <authorList>
            <person name="Kim W."/>
            <person name="Song I."/>
            <person name="Jeong J.-H."/>
            <person name="Kim D."/>
            <person name="Kim S."/>
            <person name="Ryu S."/>
            <person name="Song J.Y."/>
            <person name="Lee S.K."/>
        </authorList>
    </citation>
    <scope>NUCLEOTIDE SEQUENCE [LARGE SCALE GENOMIC DNA]</scope>
    <source>
        <tissue evidence="2">Muscle</tissue>
    </source>
</reference>
<dbReference type="EMBL" id="SRLO01000007">
    <property type="protein sequence ID" value="TNN88011.1"/>
    <property type="molecule type" value="Genomic_DNA"/>
</dbReference>
<evidence type="ECO:0000256" key="1">
    <source>
        <dbReference type="SAM" id="MobiDB-lite"/>
    </source>
</evidence>
<dbReference type="AlphaFoldDB" id="A0A4Z2JDB5"/>
<evidence type="ECO:0000313" key="3">
    <source>
        <dbReference type="Proteomes" id="UP000314294"/>
    </source>
</evidence>